<evidence type="ECO:0000313" key="2">
    <source>
        <dbReference type="EMBL" id="RAS15832.1"/>
    </source>
</evidence>
<dbReference type="Proteomes" id="UP000248918">
    <property type="component" value="Unassembled WGS sequence"/>
</dbReference>
<dbReference type="InterPro" id="IPR043519">
    <property type="entry name" value="NT_sf"/>
</dbReference>
<dbReference type="Gene3D" id="3.30.460.10">
    <property type="entry name" value="Beta Polymerase, domain 2"/>
    <property type="match status" value="1"/>
</dbReference>
<sequence length="227" mass="25670">MAILALALYGSRAREDQQPDSDVDLFAVTDDSEYRMVVQANINMACYPRDLAIQRAESGDLFVLHIALEAKPLFDLSGEIDAICASFNYKDNYAQEICLASDLAWFLFGHAESFRDYTFYNRRVAWCVRTILIAKSAEMRRPVFAAKQLGEFSGSWEAFLLINAKSTGQFIPSYLDYLKKFLDRFGFPNPVPSGEQLDWAMRFSASRNVMGLKTLSNIRGSTAADEY</sequence>
<proteinExistence type="predicted"/>
<dbReference type="RefSeq" id="WP_111935890.1">
    <property type="nucleotide sequence ID" value="NZ_CADFFP010000050.1"/>
</dbReference>
<accession>A0A329B7W6</accession>
<dbReference type="Pfam" id="PF18765">
    <property type="entry name" value="Polbeta"/>
    <property type="match status" value="1"/>
</dbReference>
<feature type="domain" description="Polymerase beta nucleotidyltransferase" evidence="1">
    <location>
        <begin position="3"/>
        <end position="75"/>
    </location>
</feature>
<evidence type="ECO:0000313" key="3">
    <source>
        <dbReference type="Proteomes" id="UP000248918"/>
    </source>
</evidence>
<dbReference type="OrthoDB" id="9128030at2"/>
<comment type="caution">
    <text evidence="2">The sequence shown here is derived from an EMBL/GenBank/DDBJ whole genome shotgun (WGS) entry which is preliminary data.</text>
</comment>
<dbReference type="EMBL" id="QLTK01000052">
    <property type="protein sequence ID" value="RAS15832.1"/>
    <property type="molecule type" value="Genomic_DNA"/>
</dbReference>
<evidence type="ECO:0000259" key="1">
    <source>
        <dbReference type="Pfam" id="PF18765"/>
    </source>
</evidence>
<organism evidence="2 3">
    <name type="scientific">Paraburkholderia bryophila</name>
    <dbReference type="NCBI Taxonomy" id="420952"/>
    <lineage>
        <taxon>Bacteria</taxon>
        <taxon>Pseudomonadati</taxon>
        <taxon>Pseudomonadota</taxon>
        <taxon>Betaproteobacteria</taxon>
        <taxon>Burkholderiales</taxon>
        <taxon>Burkholderiaceae</taxon>
        <taxon>Paraburkholderia</taxon>
    </lineage>
</organism>
<dbReference type="GO" id="GO:0016740">
    <property type="term" value="F:transferase activity"/>
    <property type="evidence" value="ECO:0007669"/>
    <property type="project" value="UniProtKB-KW"/>
</dbReference>
<dbReference type="SUPFAM" id="SSF81301">
    <property type="entry name" value="Nucleotidyltransferase"/>
    <property type="match status" value="1"/>
</dbReference>
<gene>
    <name evidence="2" type="ORF">BX591_15214</name>
</gene>
<protein>
    <submittedName>
        <fullName evidence="2">Nucleotidyltransferase-like protein</fullName>
    </submittedName>
</protein>
<dbReference type="CDD" id="cd05403">
    <property type="entry name" value="NT_KNTase_like"/>
    <property type="match status" value="1"/>
</dbReference>
<dbReference type="AlphaFoldDB" id="A0A329B7W6"/>
<keyword evidence="2" id="KW-0808">Transferase</keyword>
<reference evidence="2 3" key="1">
    <citation type="submission" date="2018-06" db="EMBL/GenBank/DDBJ databases">
        <title>Genomic Encyclopedia of Type Strains, Phase III (KMG-III): the genomes of soil and plant-associated and newly described type strains.</title>
        <authorList>
            <person name="Whitman W."/>
        </authorList>
    </citation>
    <scope>NUCLEOTIDE SEQUENCE [LARGE SCALE GENOMIC DNA]</scope>
    <source>
        <strain evidence="2 3">LMG 23644</strain>
    </source>
</reference>
<name>A0A329B7W6_9BURK</name>
<dbReference type="InterPro" id="IPR041633">
    <property type="entry name" value="Polbeta"/>
</dbReference>